<gene>
    <name evidence="1" type="ORF">K0M31_020117</name>
</gene>
<dbReference type="EMBL" id="JAHYIQ010000009">
    <property type="protein sequence ID" value="KAK1128982.1"/>
    <property type="molecule type" value="Genomic_DNA"/>
</dbReference>
<protein>
    <submittedName>
        <fullName evidence="1">Uncharacterized protein</fullName>
    </submittedName>
</protein>
<dbReference type="AlphaFoldDB" id="A0AA40KQH3"/>
<evidence type="ECO:0000313" key="1">
    <source>
        <dbReference type="EMBL" id="KAK1128982.1"/>
    </source>
</evidence>
<comment type="caution">
    <text evidence="1">The sequence shown here is derived from an EMBL/GenBank/DDBJ whole genome shotgun (WGS) entry which is preliminary data.</text>
</comment>
<name>A0AA40KQH3_9HYME</name>
<accession>A0AA40KQH3</accession>
<evidence type="ECO:0000313" key="2">
    <source>
        <dbReference type="Proteomes" id="UP001177670"/>
    </source>
</evidence>
<sequence>MPDRAEIRIRLDRSVVPKSDEQFDGELGSLQLSVDAASTLESRGVTDSGPRFRILCRGVPQQKQTHCQRVFSGWQNRFVPELARPDVYKFEFESVVRWLPVGRQKATYYFREEDVSVRACDARSRSPVDRTLARRERRSPRNIEYLAQRQFDAIGLLASTLIKSFN</sequence>
<proteinExistence type="predicted"/>
<reference evidence="1" key="1">
    <citation type="submission" date="2021-10" db="EMBL/GenBank/DDBJ databases">
        <title>Melipona bicolor Genome sequencing and assembly.</title>
        <authorList>
            <person name="Araujo N.S."/>
            <person name="Arias M.C."/>
        </authorList>
    </citation>
    <scope>NUCLEOTIDE SEQUENCE</scope>
    <source>
        <strain evidence="1">USP_2M_L1-L4_2017</strain>
        <tissue evidence="1">Whole body</tissue>
    </source>
</reference>
<dbReference type="Proteomes" id="UP001177670">
    <property type="component" value="Unassembled WGS sequence"/>
</dbReference>
<organism evidence="1 2">
    <name type="scientific">Melipona bicolor</name>
    <dbReference type="NCBI Taxonomy" id="60889"/>
    <lineage>
        <taxon>Eukaryota</taxon>
        <taxon>Metazoa</taxon>
        <taxon>Ecdysozoa</taxon>
        <taxon>Arthropoda</taxon>
        <taxon>Hexapoda</taxon>
        <taxon>Insecta</taxon>
        <taxon>Pterygota</taxon>
        <taxon>Neoptera</taxon>
        <taxon>Endopterygota</taxon>
        <taxon>Hymenoptera</taxon>
        <taxon>Apocrita</taxon>
        <taxon>Aculeata</taxon>
        <taxon>Apoidea</taxon>
        <taxon>Anthophila</taxon>
        <taxon>Apidae</taxon>
        <taxon>Melipona</taxon>
    </lineage>
</organism>
<keyword evidence="2" id="KW-1185">Reference proteome</keyword>